<evidence type="ECO:0000259" key="7">
    <source>
        <dbReference type="PROSITE" id="PS51194"/>
    </source>
</evidence>
<keyword evidence="1" id="KW-0547">Nucleotide-binding</keyword>
<dbReference type="EMBL" id="LT549890">
    <property type="protein sequence ID" value="SAI85117.1"/>
    <property type="molecule type" value="Genomic_DNA"/>
</dbReference>
<dbReference type="GO" id="GO:0005524">
    <property type="term" value="F:ATP binding"/>
    <property type="evidence" value="ECO:0007669"/>
    <property type="project" value="UniProtKB-KW"/>
</dbReference>
<evidence type="ECO:0000256" key="1">
    <source>
        <dbReference type="ARBA" id="ARBA00022741"/>
    </source>
</evidence>
<dbReference type="InterPro" id="IPR050079">
    <property type="entry name" value="DEAD_box_RNA_helicase"/>
</dbReference>
<feature type="domain" description="Helicase ATP-binding" evidence="6">
    <location>
        <begin position="41"/>
        <end position="229"/>
    </location>
</feature>
<accession>A0A157T123</accession>
<evidence type="ECO:0000256" key="3">
    <source>
        <dbReference type="ARBA" id="ARBA00022806"/>
    </source>
</evidence>
<dbReference type="InterPro" id="IPR054712">
    <property type="entry name" value="Cas3-like_dom"/>
</dbReference>
<keyword evidence="5" id="KW-0051">Antiviral defense</keyword>
<proteinExistence type="predicted"/>
<dbReference type="PANTHER" id="PTHR47959:SF16">
    <property type="entry name" value="CRISPR-ASSOCIATED NUCLEASE_HELICASE CAS3-RELATED"/>
    <property type="match status" value="1"/>
</dbReference>
<dbReference type="PATRIC" id="fig|2287.9.peg.1620"/>
<dbReference type="GO" id="GO:0140097">
    <property type="term" value="F:catalytic activity, acting on DNA"/>
    <property type="evidence" value="ECO:0007669"/>
    <property type="project" value="UniProtKB-ARBA"/>
</dbReference>
<dbReference type="PROSITE" id="PS51192">
    <property type="entry name" value="HELICASE_ATP_BIND_1"/>
    <property type="match status" value="1"/>
</dbReference>
<evidence type="ECO:0000313" key="9">
    <source>
        <dbReference type="Proteomes" id="UP000076770"/>
    </source>
</evidence>
<name>A0A157T123_SACSO</name>
<dbReference type="InterPro" id="IPR011545">
    <property type="entry name" value="DEAD/DEAH_box_helicase_dom"/>
</dbReference>
<organism evidence="8 9">
    <name type="scientific">Saccharolobus solfataricus</name>
    <name type="common">Sulfolobus solfataricus</name>
    <dbReference type="NCBI Taxonomy" id="2287"/>
    <lineage>
        <taxon>Archaea</taxon>
        <taxon>Thermoproteota</taxon>
        <taxon>Thermoprotei</taxon>
        <taxon>Sulfolobales</taxon>
        <taxon>Sulfolobaceae</taxon>
        <taxon>Saccharolobus</taxon>
    </lineage>
</organism>
<keyword evidence="3" id="KW-0347">Helicase</keyword>
<dbReference type="InterPro" id="IPR014001">
    <property type="entry name" value="Helicase_ATP-bd"/>
</dbReference>
<keyword evidence="4" id="KW-0067">ATP-binding</keyword>
<evidence type="ECO:0000256" key="4">
    <source>
        <dbReference type="ARBA" id="ARBA00022840"/>
    </source>
</evidence>
<feature type="domain" description="Helicase C-terminal" evidence="7">
    <location>
        <begin position="245"/>
        <end position="407"/>
    </location>
</feature>
<dbReference type="GO" id="GO:0003724">
    <property type="term" value="F:RNA helicase activity"/>
    <property type="evidence" value="ECO:0007669"/>
    <property type="project" value="TreeGrafter"/>
</dbReference>
<dbReference type="SUPFAM" id="SSF52540">
    <property type="entry name" value="P-loop containing nucleoside triphosphate hydrolases"/>
    <property type="match status" value="1"/>
</dbReference>
<dbReference type="Pfam" id="PF22590">
    <property type="entry name" value="Cas3-like_C_2"/>
    <property type="match status" value="1"/>
</dbReference>
<dbReference type="GO" id="GO:0005829">
    <property type="term" value="C:cytosol"/>
    <property type="evidence" value="ECO:0007669"/>
    <property type="project" value="TreeGrafter"/>
</dbReference>
<dbReference type="SMART" id="SM00487">
    <property type="entry name" value="DEXDc"/>
    <property type="match status" value="1"/>
</dbReference>
<gene>
    <name evidence="8" type="ORF">SSOP1_1563</name>
</gene>
<evidence type="ECO:0000256" key="5">
    <source>
        <dbReference type="ARBA" id="ARBA00023118"/>
    </source>
</evidence>
<keyword evidence="2" id="KW-0378">Hydrolase</keyword>
<dbReference type="PANTHER" id="PTHR47959">
    <property type="entry name" value="ATP-DEPENDENT RNA HELICASE RHLE-RELATED"/>
    <property type="match status" value="1"/>
</dbReference>
<dbReference type="GO" id="GO:0051607">
    <property type="term" value="P:defense response to virus"/>
    <property type="evidence" value="ECO:0007669"/>
    <property type="project" value="UniProtKB-KW"/>
</dbReference>
<dbReference type="InterPro" id="IPR006474">
    <property type="entry name" value="Helicase_Cas3_CRISPR-ass_core"/>
</dbReference>
<dbReference type="GO" id="GO:0016787">
    <property type="term" value="F:hydrolase activity"/>
    <property type="evidence" value="ECO:0007669"/>
    <property type="project" value="UniProtKB-KW"/>
</dbReference>
<dbReference type="InterPro" id="IPR001650">
    <property type="entry name" value="Helicase_C-like"/>
</dbReference>
<evidence type="ECO:0000256" key="2">
    <source>
        <dbReference type="ARBA" id="ARBA00022801"/>
    </source>
</evidence>
<dbReference type="SMART" id="SM00490">
    <property type="entry name" value="HELICc"/>
    <property type="match status" value="1"/>
</dbReference>
<evidence type="ECO:0000313" key="8">
    <source>
        <dbReference type="EMBL" id="SAI85117.1"/>
    </source>
</evidence>
<protein>
    <submittedName>
        <fullName evidence="8">CRISPR-associated protein Cas3' (Type I-A)</fullName>
    </submittedName>
</protein>
<dbReference type="Proteomes" id="UP000076770">
    <property type="component" value="Chromosome i"/>
</dbReference>
<dbReference type="PROSITE" id="PS51194">
    <property type="entry name" value="HELICASE_CTER"/>
    <property type="match status" value="1"/>
</dbReference>
<dbReference type="Pfam" id="PF00270">
    <property type="entry name" value="DEAD"/>
    <property type="match status" value="1"/>
</dbReference>
<dbReference type="NCBIfam" id="TIGR01587">
    <property type="entry name" value="cas3_core"/>
    <property type="match status" value="1"/>
</dbReference>
<dbReference type="InterPro" id="IPR027417">
    <property type="entry name" value="P-loop_NTPase"/>
</dbReference>
<dbReference type="AlphaFoldDB" id="A0A157T123"/>
<reference evidence="9" key="1">
    <citation type="submission" date="2016-04" db="EMBL/GenBank/DDBJ databases">
        <authorList>
            <person name="Shah S.A."/>
            <person name="Garrett R.A."/>
        </authorList>
    </citation>
    <scope>NUCLEOTIDE SEQUENCE [LARGE SCALE GENOMIC DNA]</scope>
    <source>
        <strain evidence="9">ATCC 35091 / DSM 1616 / JCM 8930 / NBRC 15331 / P1</strain>
    </source>
</reference>
<dbReference type="GO" id="GO:0003676">
    <property type="term" value="F:nucleic acid binding"/>
    <property type="evidence" value="ECO:0007669"/>
    <property type="project" value="InterPro"/>
</dbReference>
<evidence type="ECO:0000259" key="6">
    <source>
        <dbReference type="PROSITE" id="PS51192"/>
    </source>
</evidence>
<sequence>MKLRLRKPMRSAGNMSSLVDFYNDLIARQGFEERKGIEETLRYLENGHNVILKAPTGYGKTTLTMILANAVSSNIDIGSRVIHVLPYRAIVQDLYLKLKKYADKGIIYTKSIGAQDMDYHDSPFFMKKVNVTTLDTFILNLFKLPTIDFKLIFKNYGSHYEFPRALIYSSIVIFDEFHLLGEDGKSLGAGLSAIEVLSDAGVPIVVTSATIDKGLERVLMDKLGKSGKVVYASDFKIDRKIYVNELEKDEISIADEKVKEGKRVLLVYNTRMGAIEAYWKLKERGLSPILIHSKFSKKDRIDKVNKINDAKLVVSTQVIEAGIDTSFDVLITEACPSHNLIQRAGRVARYGKGGKGKLEGEVYIFPFSGKVYNEGEVKETMKRVRKLKTIDESLLIERDYTKEIDSILARDLSVIDNSVFVDYKKVKSLYENICSITRETSIILGFPPNSDNVDDAIPLTEEEAIKIIKSKGSSAFVGNSNIKLYAGKCLQLEMIKNDILGVRIQDYNSEIGGVY</sequence>
<dbReference type="Gene3D" id="3.40.50.300">
    <property type="entry name" value="P-loop containing nucleotide triphosphate hydrolases"/>
    <property type="match status" value="2"/>
</dbReference>